<sequence length="84" mass="9490">MEPPFLSMIYIKKGREGGFVRTKPTVASSLDLNLKTIKNLDPTTNNIWAILIDSGVENVGAVWLLKQEIRNLHRCSNLHLAEQM</sequence>
<accession>A0AAN8ZCK3</accession>
<dbReference type="Proteomes" id="UP001370490">
    <property type="component" value="Unassembled WGS sequence"/>
</dbReference>
<organism evidence="1 2">
    <name type="scientific">Dillenia turbinata</name>
    <dbReference type="NCBI Taxonomy" id="194707"/>
    <lineage>
        <taxon>Eukaryota</taxon>
        <taxon>Viridiplantae</taxon>
        <taxon>Streptophyta</taxon>
        <taxon>Embryophyta</taxon>
        <taxon>Tracheophyta</taxon>
        <taxon>Spermatophyta</taxon>
        <taxon>Magnoliopsida</taxon>
        <taxon>eudicotyledons</taxon>
        <taxon>Gunneridae</taxon>
        <taxon>Pentapetalae</taxon>
        <taxon>Dilleniales</taxon>
        <taxon>Dilleniaceae</taxon>
        <taxon>Dillenia</taxon>
    </lineage>
</organism>
<protein>
    <submittedName>
        <fullName evidence="1">Uncharacterized protein</fullName>
    </submittedName>
</protein>
<proteinExistence type="predicted"/>
<reference evidence="1 2" key="1">
    <citation type="submission" date="2023-12" db="EMBL/GenBank/DDBJ databases">
        <title>A high-quality genome assembly for Dillenia turbinata (Dilleniales).</title>
        <authorList>
            <person name="Chanderbali A."/>
        </authorList>
    </citation>
    <scope>NUCLEOTIDE SEQUENCE [LARGE SCALE GENOMIC DNA]</scope>
    <source>
        <strain evidence="1">LSX21</strain>
        <tissue evidence="1">Leaf</tissue>
    </source>
</reference>
<evidence type="ECO:0000313" key="1">
    <source>
        <dbReference type="EMBL" id="KAK6928698.1"/>
    </source>
</evidence>
<gene>
    <name evidence="1" type="ORF">RJ641_004903</name>
</gene>
<dbReference type="AlphaFoldDB" id="A0AAN8ZCK3"/>
<name>A0AAN8ZCK3_9MAGN</name>
<comment type="caution">
    <text evidence="1">The sequence shown here is derived from an EMBL/GenBank/DDBJ whole genome shotgun (WGS) entry which is preliminary data.</text>
</comment>
<evidence type="ECO:0000313" key="2">
    <source>
        <dbReference type="Proteomes" id="UP001370490"/>
    </source>
</evidence>
<dbReference type="EMBL" id="JBAMMX010000013">
    <property type="protein sequence ID" value="KAK6928698.1"/>
    <property type="molecule type" value="Genomic_DNA"/>
</dbReference>
<keyword evidence="2" id="KW-1185">Reference proteome</keyword>